<dbReference type="RefSeq" id="WP_213430847.1">
    <property type="nucleotide sequence ID" value="NZ_AP031286.1"/>
</dbReference>
<comment type="caution">
    <text evidence="4">The sequence shown here is derived from an EMBL/GenBank/DDBJ whole genome shotgun (WGS) entry which is preliminary data.</text>
</comment>
<reference evidence="4" key="1">
    <citation type="submission" date="2022-06" db="EMBL/GenBank/DDBJ databases">
        <authorList>
            <person name="Dietemann V."/>
            <person name="Ory F."/>
            <person name="Dainat B."/>
            <person name="Oberhansli S."/>
        </authorList>
    </citation>
    <scope>NUCLEOTIDE SEQUENCE</scope>
    <source>
        <strain evidence="4">Ena-SAMPLE-TAB-26-04-2022-14:26:32:270-5432</strain>
    </source>
</reference>
<evidence type="ECO:0000313" key="4">
    <source>
        <dbReference type="EMBL" id="CAH8249892.1"/>
    </source>
</evidence>
<gene>
    <name evidence="1" type="ORF">WJ0W_005985</name>
    <name evidence="2" type="ORF">WJ0W_006009</name>
    <name evidence="3" type="ORF">WJ0W_006765</name>
    <name evidence="4" type="ORF">WJ0W_007078</name>
</gene>
<dbReference type="EMBL" id="CALYLO010000021">
    <property type="protein sequence ID" value="CAH8249892.1"/>
    <property type="molecule type" value="Genomic_DNA"/>
</dbReference>
<evidence type="ECO:0000313" key="3">
    <source>
        <dbReference type="EMBL" id="CAH8249580.1"/>
    </source>
</evidence>
<sequence length="144" mass="15991">MAIINGKVYDWGDITISIPGLSLEVQEISYDDELEKEVAYGKGQRPRGYGEGNYKSEGKLSLLRDDYDDIVQYCKSKNLGLYRLVIPKIVVSYADGGGRTRTDVLNTVTFTKASHKNAQGDKSLKVDLDFIIVNGIDRDGVKPI</sequence>
<dbReference type="Proteomes" id="UP001154322">
    <property type="component" value="Unassembled WGS sequence"/>
</dbReference>
<evidence type="ECO:0000313" key="1">
    <source>
        <dbReference type="EMBL" id="CAH8248801.1"/>
    </source>
</evidence>
<accession>A0ABM9GCK1</accession>
<evidence type="ECO:0000313" key="2">
    <source>
        <dbReference type="EMBL" id="CAH8248825.1"/>
    </source>
</evidence>
<organism evidence="4 5">
    <name type="scientific">Paenibacillus melissococcoides</name>
    <dbReference type="NCBI Taxonomy" id="2912268"/>
    <lineage>
        <taxon>Bacteria</taxon>
        <taxon>Bacillati</taxon>
        <taxon>Bacillota</taxon>
        <taxon>Bacilli</taxon>
        <taxon>Bacillales</taxon>
        <taxon>Paenibacillaceae</taxon>
        <taxon>Paenibacillus</taxon>
    </lineage>
</organism>
<keyword evidence="5" id="KW-1185">Reference proteome</keyword>
<protein>
    <submittedName>
        <fullName evidence="4">Uncharacterized protein</fullName>
    </submittedName>
</protein>
<dbReference type="EMBL" id="CALYLO010000017">
    <property type="protein sequence ID" value="CAH8249580.1"/>
    <property type="molecule type" value="Genomic_DNA"/>
</dbReference>
<evidence type="ECO:0000313" key="5">
    <source>
        <dbReference type="Proteomes" id="UP001154322"/>
    </source>
</evidence>
<proteinExistence type="predicted"/>
<dbReference type="EMBL" id="CALYLO010000012">
    <property type="protein sequence ID" value="CAH8248801.1"/>
    <property type="molecule type" value="Genomic_DNA"/>
</dbReference>
<name>A0ABM9GCK1_9BACL</name>
<dbReference type="EMBL" id="CALYLO010000013">
    <property type="protein sequence ID" value="CAH8248825.1"/>
    <property type="molecule type" value="Genomic_DNA"/>
</dbReference>